<dbReference type="Proteomes" id="UP000260644">
    <property type="component" value="Unassembled WGS sequence"/>
</dbReference>
<dbReference type="InterPro" id="IPR014710">
    <property type="entry name" value="RmlC-like_jellyroll"/>
</dbReference>
<keyword evidence="6" id="KW-1185">Reference proteome</keyword>
<comment type="caution">
    <text evidence="5">The sequence shown here is derived from an EMBL/GenBank/DDBJ whole genome shotgun (WGS) entry which is preliminary data.</text>
</comment>
<gene>
    <name evidence="5" type="ORF">DVR12_23095</name>
</gene>
<dbReference type="SUPFAM" id="SSF46689">
    <property type="entry name" value="Homeodomain-like"/>
    <property type="match status" value="2"/>
</dbReference>
<keyword evidence="1" id="KW-0805">Transcription regulation</keyword>
<reference evidence="5 6" key="1">
    <citation type="submission" date="2018-07" db="EMBL/GenBank/DDBJ databases">
        <title>Chitinophaga K2CV101002-2 sp. nov., isolated from a monsoon evergreen broad-leaved forest soil.</title>
        <authorList>
            <person name="Lv Y."/>
        </authorList>
    </citation>
    <scope>NUCLEOTIDE SEQUENCE [LARGE SCALE GENOMIC DNA]</scope>
    <source>
        <strain evidence="5 6">GDMCC 1.1288</strain>
    </source>
</reference>
<evidence type="ECO:0000313" key="6">
    <source>
        <dbReference type="Proteomes" id="UP000260644"/>
    </source>
</evidence>
<evidence type="ECO:0000259" key="4">
    <source>
        <dbReference type="PROSITE" id="PS01124"/>
    </source>
</evidence>
<dbReference type="SMART" id="SM00342">
    <property type="entry name" value="HTH_ARAC"/>
    <property type="match status" value="1"/>
</dbReference>
<evidence type="ECO:0000256" key="2">
    <source>
        <dbReference type="ARBA" id="ARBA00023125"/>
    </source>
</evidence>
<dbReference type="EMBL" id="QPMM01000013">
    <property type="protein sequence ID" value="RFS19523.1"/>
    <property type="molecule type" value="Genomic_DNA"/>
</dbReference>
<evidence type="ECO:0000256" key="1">
    <source>
        <dbReference type="ARBA" id="ARBA00023015"/>
    </source>
</evidence>
<dbReference type="GO" id="GO:0043565">
    <property type="term" value="F:sequence-specific DNA binding"/>
    <property type="evidence" value="ECO:0007669"/>
    <property type="project" value="InterPro"/>
</dbReference>
<dbReference type="AlphaFoldDB" id="A0A3E1Y4D5"/>
<sequence length="295" mass="34747">MQAIAKILYNIDIMKLFVEKIITGDKLFIVKEEQFPYNDFPLHIHPEYELIFVMKSNGERYVGNSIANFYPNDLCFFGPNLPHTFYNKHLPGNREVHQIVLQFREDCLGPELFNIPQFRWIKLLFDRSRYGLSFNGNTREQVAKKLQEMVHADEVEGAACLLSILNTLSRSDEFEVLSTEHHSSVNIFKYTERMNKVYHYLLDNFRQDVLLEDVAEIAHLSPAAFCRYFKKHTRKNLSEFVNDLRISYACELLRSSNSGIAQICYESGFNNVSYFNRQFKQRMRISPLKYHKQIS</sequence>
<dbReference type="PROSITE" id="PS01124">
    <property type="entry name" value="HTH_ARAC_FAMILY_2"/>
    <property type="match status" value="1"/>
</dbReference>
<keyword evidence="2" id="KW-0238">DNA-binding</keyword>
<dbReference type="SUPFAM" id="SSF51182">
    <property type="entry name" value="RmlC-like cupins"/>
    <property type="match status" value="1"/>
</dbReference>
<organism evidence="5 6">
    <name type="scientific">Chitinophaga silvatica</name>
    <dbReference type="NCBI Taxonomy" id="2282649"/>
    <lineage>
        <taxon>Bacteria</taxon>
        <taxon>Pseudomonadati</taxon>
        <taxon>Bacteroidota</taxon>
        <taxon>Chitinophagia</taxon>
        <taxon>Chitinophagales</taxon>
        <taxon>Chitinophagaceae</taxon>
        <taxon>Chitinophaga</taxon>
    </lineage>
</organism>
<dbReference type="Gene3D" id="2.60.120.10">
    <property type="entry name" value="Jelly Rolls"/>
    <property type="match status" value="1"/>
</dbReference>
<dbReference type="Gene3D" id="1.10.10.60">
    <property type="entry name" value="Homeodomain-like"/>
    <property type="match status" value="2"/>
</dbReference>
<evidence type="ECO:0000313" key="5">
    <source>
        <dbReference type="EMBL" id="RFS19523.1"/>
    </source>
</evidence>
<accession>A0A3E1Y4D5</accession>
<evidence type="ECO:0000256" key="3">
    <source>
        <dbReference type="ARBA" id="ARBA00023163"/>
    </source>
</evidence>
<feature type="domain" description="HTH araC/xylS-type" evidence="4">
    <location>
        <begin position="195"/>
        <end position="293"/>
    </location>
</feature>
<name>A0A3E1Y4D5_9BACT</name>
<dbReference type="PROSITE" id="PS00041">
    <property type="entry name" value="HTH_ARAC_FAMILY_1"/>
    <property type="match status" value="1"/>
</dbReference>
<protein>
    <submittedName>
        <fullName evidence="5">AraC family transcriptional regulator</fullName>
    </submittedName>
</protein>
<proteinExistence type="predicted"/>
<keyword evidence="3" id="KW-0804">Transcription</keyword>
<dbReference type="InterPro" id="IPR018062">
    <property type="entry name" value="HTH_AraC-typ_CS"/>
</dbReference>
<dbReference type="PANTHER" id="PTHR43280:SF27">
    <property type="entry name" value="TRANSCRIPTIONAL REGULATOR MTLR"/>
    <property type="match status" value="1"/>
</dbReference>
<dbReference type="InterPro" id="IPR011051">
    <property type="entry name" value="RmlC_Cupin_sf"/>
</dbReference>
<dbReference type="InterPro" id="IPR009057">
    <property type="entry name" value="Homeodomain-like_sf"/>
</dbReference>
<dbReference type="GO" id="GO:0003700">
    <property type="term" value="F:DNA-binding transcription factor activity"/>
    <property type="evidence" value="ECO:0007669"/>
    <property type="project" value="InterPro"/>
</dbReference>
<dbReference type="PANTHER" id="PTHR43280">
    <property type="entry name" value="ARAC-FAMILY TRANSCRIPTIONAL REGULATOR"/>
    <property type="match status" value="1"/>
</dbReference>
<dbReference type="Pfam" id="PF12833">
    <property type="entry name" value="HTH_18"/>
    <property type="match status" value="1"/>
</dbReference>
<dbReference type="InterPro" id="IPR018060">
    <property type="entry name" value="HTH_AraC"/>
</dbReference>